<feature type="non-terminal residue" evidence="1">
    <location>
        <position position="1"/>
    </location>
</feature>
<dbReference type="Proteomes" id="UP000822688">
    <property type="component" value="Chromosome 12"/>
</dbReference>
<gene>
    <name evidence="1" type="ORF">KC19_12G011300</name>
</gene>
<dbReference type="EMBL" id="CM026433">
    <property type="protein sequence ID" value="KAG0553434.1"/>
    <property type="molecule type" value="Genomic_DNA"/>
</dbReference>
<organism evidence="1 2">
    <name type="scientific">Ceratodon purpureus</name>
    <name type="common">Fire moss</name>
    <name type="synonym">Dicranum purpureum</name>
    <dbReference type="NCBI Taxonomy" id="3225"/>
    <lineage>
        <taxon>Eukaryota</taxon>
        <taxon>Viridiplantae</taxon>
        <taxon>Streptophyta</taxon>
        <taxon>Embryophyta</taxon>
        <taxon>Bryophyta</taxon>
        <taxon>Bryophytina</taxon>
        <taxon>Bryopsida</taxon>
        <taxon>Dicranidae</taxon>
        <taxon>Pseudoditrichales</taxon>
        <taxon>Ditrichaceae</taxon>
        <taxon>Ceratodon</taxon>
    </lineage>
</organism>
<name>A0A8T0G4M6_CERPU</name>
<keyword evidence="2" id="KW-1185">Reference proteome</keyword>
<sequence>VLRVRHSPQPVPLPDPGPNSWVRGVRGGCCCGVACWSVRVLLPSPQGTPHHGAPCRCGVPPRLCVPASLSCQALMVSLHVAYNISDCIEHLDSFPNWEIKSWI</sequence>
<dbReference type="AlphaFoldDB" id="A0A8T0G4M6"/>
<evidence type="ECO:0000313" key="1">
    <source>
        <dbReference type="EMBL" id="KAG0553434.1"/>
    </source>
</evidence>
<reference evidence="1" key="1">
    <citation type="submission" date="2020-06" db="EMBL/GenBank/DDBJ databases">
        <title>WGS assembly of Ceratodon purpureus strain R40.</title>
        <authorList>
            <person name="Carey S.B."/>
            <person name="Jenkins J."/>
            <person name="Shu S."/>
            <person name="Lovell J.T."/>
            <person name="Sreedasyam A."/>
            <person name="Maumus F."/>
            <person name="Tiley G.P."/>
            <person name="Fernandez-Pozo N."/>
            <person name="Barry K."/>
            <person name="Chen C."/>
            <person name="Wang M."/>
            <person name="Lipzen A."/>
            <person name="Daum C."/>
            <person name="Saski C.A."/>
            <person name="Payton A.C."/>
            <person name="Mcbreen J.C."/>
            <person name="Conrad R.E."/>
            <person name="Kollar L.M."/>
            <person name="Olsson S."/>
            <person name="Huttunen S."/>
            <person name="Landis J.B."/>
            <person name="Wickett N.J."/>
            <person name="Johnson M.G."/>
            <person name="Rensing S.A."/>
            <person name="Grimwood J."/>
            <person name="Schmutz J."/>
            <person name="Mcdaniel S.F."/>
        </authorList>
    </citation>
    <scope>NUCLEOTIDE SEQUENCE</scope>
    <source>
        <strain evidence="1">R40</strain>
    </source>
</reference>
<accession>A0A8T0G4M6</accession>
<protein>
    <submittedName>
        <fullName evidence="1">Uncharacterized protein</fullName>
    </submittedName>
</protein>
<proteinExistence type="predicted"/>
<comment type="caution">
    <text evidence="1">The sequence shown here is derived from an EMBL/GenBank/DDBJ whole genome shotgun (WGS) entry which is preliminary data.</text>
</comment>
<evidence type="ECO:0000313" key="2">
    <source>
        <dbReference type="Proteomes" id="UP000822688"/>
    </source>
</evidence>